<accession>A0AA88M677</accession>
<dbReference type="Proteomes" id="UP001187315">
    <property type="component" value="Unassembled WGS sequence"/>
</dbReference>
<protein>
    <recommendedName>
        <fullName evidence="7">Nudix hydrolase domain-containing protein</fullName>
    </recommendedName>
</protein>
<dbReference type="PANTHER" id="PTHR12992">
    <property type="entry name" value="NUDIX HYDROLASE"/>
    <property type="match status" value="1"/>
</dbReference>
<sequence>MGISKDLATSVSVEKLVYLCPRMFRSARFVTSACLLGTHRSLFVTLNNTKKNLGKTVYNNLLSQPFCMVSGERGPHKSHHYLSVPNSSKYVSQKPFCINTSCSINPAHAPGFRTVRKITIPVQYCSYTNFSDHFILRDCVLNKCLLPENNTSKHRRSTDKCREDLNRIGKSTKSYHDIGSTSFAKSHLLLNHMLWTSYHEQWRYSGPLKAQTCGLHRRVPQQAAFEDCLSAKNEERCREHLHSNTALYEKKKGKSWAAVLVSLCTVGGEPALLFTLRSSTLRGKHKGDVSFAGGKQDPSDRNIVETALREAREELGIDVTENEVWGVLKPLNDSSGMMIAPVLANLGPLETLSLRPNPNEVDEIFTLTVAHLCNPQNQGYTHFRTGNRYGYTLPVFHSDKYRIWGLTAIALDHTLKLLMPA</sequence>
<keyword evidence="5" id="KW-0460">Magnesium</keyword>
<evidence type="ECO:0000313" key="8">
    <source>
        <dbReference type="EMBL" id="KAK2831495.1"/>
    </source>
</evidence>
<keyword evidence="3" id="KW-0479">Metal-binding</keyword>
<dbReference type="GO" id="GO:0010945">
    <property type="term" value="F:coenzyme A diphosphatase activity"/>
    <property type="evidence" value="ECO:0007669"/>
    <property type="project" value="InterPro"/>
</dbReference>
<evidence type="ECO:0000256" key="1">
    <source>
        <dbReference type="ARBA" id="ARBA00001936"/>
    </source>
</evidence>
<evidence type="ECO:0000313" key="9">
    <source>
        <dbReference type="Proteomes" id="UP001187315"/>
    </source>
</evidence>
<dbReference type="Pfam" id="PF00293">
    <property type="entry name" value="NUDIX"/>
    <property type="match status" value="1"/>
</dbReference>
<keyword evidence="6" id="KW-0464">Manganese</keyword>
<dbReference type="AlphaFoldDB" id="A0AA88M677"/>
<proteinExistence type="predicted"/>
<keyword evidence="9" id="KW-1185">Reference proteome</keyword>
<dbReference type="CDD" id="cd03426">
    <property type="entry name" value="NUDIX_CoAse_Nudt7"/>
    <property type="match status" value="1"/>
</dbReference>
<dbReference type="InterPro" id="IPR015797">
    <property type="entry name" value="NUDIX_hydrolase-like_dom_sf"/>
</dbReference>
<dbReference type="InterPro" id="IPR045121">
    <property type="entry name" value="CoAse"/>
</dbReference>
<evidence type="ECO:0000256" key="2">
    <source>
        <dbReference type="ARBA" id="ARBA00001946"/>
    </source>
</evidence>
<reference evidence="8" key="1">
    <citation type="submission" date="2023-08" db="EMBL/GenBank/DDBJ databases">
        <title>Pelteobagrus vachellii genome.</title>
        <authorList>
            <person name="Liu H."/>
        </authorList>
    </citation>
    <scope>NUCLEOTIDE SEQUENCE</scope>
    <source>
        <strain evidence="8">PRFRI_2022a</strain>
        <tissue evidence="8">Muscle</tissue>
    </source>
</reference>
<evidence type="ECO:0000256" key="4">
    <source>
        <dbReference type="ARBA" id="ARBA00022801"/>
    </source>
</evidence>
<dbReference type="SUPFAM" id="SSF55811">
    <property type="entry name" value="Nudix"/>
    <property type="match status" value="1"/>
</dbReference>
<feature type="domain" description="Nudix hydrolase" evidence="7">
    <location>
        <begin position="254"/>
        <end position="407"/>
    </location>
</feature>
<evidence type="ECO:0000256" key="5">
    <source>
        <dbReference type="ARBA" id="ARBA00022842"/>
    </source>
</evidence>
<organism evidence="8 9">
    <name type="scientific">Tachysurus vachellii</name>
    <name type="common">Darkbarbel catfish</name>
    <name type="synonym">Pelteobagrus vachellii</name>
    <dbReference type="NCBI Taxonomy" id="175792"/>
    <lineage>
        <taxon>Eukaryota</taxon>
        <taxon>Metazoa</taxon>
        <taxon>Chordata</taxon>
        <taxon>Craniata</taxon>
        <taxon>Vertebrata</taxon>
        <taxon>Euteleostomi</taxon>
        <taxon>Actinopterygii</taxon>
        <taxon>Neopterygii</taxon>
        <taxon>Teleostei</taxon>
        <taxon>Ostariophysi</taxon>
        <taxon>Siluriformes</taxon>
        <taxon>Bagridae</taxon>
        <taxon>Tachysurus</taxon>
    </lineage>
</organism>
<name>A0AA88M677_TACVA</name>
<dbReference type="Gene3D" id="3.90.79.10">
    <property type="entry name" value="Nucleoside Triphosphate Pyrophosphohydrolase"/>
    <property type="match status" value="1"/>
</dbReference>
<comment type="cofactor">
    <cofactor evidence="1">
        <name>Mn(2+)</name>
        <dbReference type="ChEBI" id="CHEBI:29035"/>
    </cofactor>
</comment>
<evidence type="ECO:0000259" key="7">
    <source>
        <dbReference type="PROSITE" id="PS51462"/>
    </source>
</evidence>
<dbReference type="EMBL" id="JAVHJS010000017">
    <property type="protein sequence ID" value="KAK2831495.1"/>
    <property type="molecule type" value="Genomic_DNA"/>
</dbReference>
<dbReference type="PROSITE" id="PS51462">
    <property type="entry name" value="NUDIX"/>
    <property type="match status" value="1"/>
</dbReference>
<dbReference type="GO" id="GO:0046872">
    <property type="term" value="F:metal ion binding"/>
    <property type="evidence" value="ECO:0007669"/>
    <property type="project" value="UniProtKB-KW"/>
</dbReference>
<comment type="caution">
    <text evidence="8">The sequence shown here is derived from an EMBL/GenBank/DDBJ whole genome shotgun (WGS) entry which is preliminary data.</text>
</comment>
<evidence type="ECO:0000256" key="6">
    <source>
        <dbReference type="ARBA" id="ARBA00023211"/>
    </source>
</evidence>
<gene>
    <name evidence="8" type="ORF">Q7C36_016581</name>
</gene>
<comment type="cofactor">
    <cofactor evidence="2">
        <name>Mg(2+)</name>
        <dbReference type="ChEBI" id="CHEBI:18420"/>
    </cofactor>
</comment>
<dbReference type="InterPro" id="IPR000086">
    <property type="entry name" value="NUDIX_hydrolase_dom"/>
</dbReference>
<evidence type="ECO:0000256" key="3">
    <source>
        <dbReference type="ARBA" id="ARBA00022723"/>
    </source>
</evidence>
<keyword evidence="4" id="KW-0378">Hydrolase</keyword>
<dbReference type="PANTHER" id="PTHR12992:SF11">
    <property type="entry name" value="MITOCHONDRIAL COENZYME A DIPHOSPHATASE NUDT8"/>
    <property type="match status" value="1"/>
</dbReference>